<dbReference type="Pfam" id="PF01121">
    <property type="entry name" value="CoaE"/>
    <property type="match status" value="1"/>
</dbReference>
<dbReference type="Gene3D" id="3.40.50.300">
    <property type="entry name" value="P-loop containing nucleotide triphosphate hydrolases"/>
    <property type="match status" value="1"/>
</dbReference>
<keyword evidence="1 3" id="KW-0547">Nucleotide-binding</keyword>
<dbReference type="HAMAP" id="MF_00376">
    <property type="entry name" value="Dephospho_CoA_kinase"/>
    <property type="match status" value="1"/>
</dbReference>
<keyword evidence="3" id="KW-0963">Cytoplasm</keyword>
<comment type="subcellular location">
    <subcellularLocation>
        <location evidence="3">Cytoplasm</location>
    </subcellularLocation>
</comment>
<dbReference type="UniPathway" id="UPA00241">
    <property type="reaction ID" value="UER00356"/>
</dbReference>
<dbReference type="PROSITE" id="PS51219">
    <property type="entry name" value="DPCK"/>
    <property type="match status" value="1"/>
</dbReference>
<dbReference type="Proteomes" id="UP000051264">
    <property type="component" value="Unassembled WGS sequence"/>
</dbReference>
<comment type="pathway">
    <text evidence="3">Cofactor biosynthesis; coenzyme A biosynthesis; CoA from (R)-pantothenate: step 5/5.</text>
</comment>
<dbReference type="GO" id="GO:0005524">
    <property type="term" value="F:ATP binding"/>
    <property type="evidence" value="ECO:0007669"/>
    <property type="project" value="UniProtKB-UniRule"/>
</dbReference>
<evidence type="ECO:0000313" key="6">
    <source>
        <dbReference type="Proteomes" id="UP000051264"/>
    </source>
</evidence>
<evidence type="ECO:0000313" key="5">
    <source>
        <dbReference type="EMBL" id="KRL61362.1"/>
    </source>
</evidence>
<reference evidence="5 6" key="1">
    <citation type="journal article" date="2015" name="Genome Announc.">
        <title>Expanding the biotechnology potential of lactobacilli through comparative genomics of 213 strains and associated genera.</title>
        <authorList>
            <person name="Sun Z."/>
            <person name="Harris H.M."/>
            <person name="McCann A."/>
            <person name="Guo C."/>
            <person name="Argimon S."/>
            <person name="Zhang W."/>
            <person name="Yang X."/>
            <person name="Jeffery I.B."/>
            <person name="Cooney J.C."/>
            <person name="Kagawa T.F."/>
            <person name="Liu W."/>
            <person name="Song Y."/>
            <person name="Salvetti E."/>
            <person name="Wrobel A."/>
            <person name="Rasinkangas P."/>
            <person name="Parkhill J."/>
            <person name="Rea M.C."/>
            <person name="O'Sullivan O."/>
            <person name="Ritari J."/>
            <person name="Douillard F.P."/>
            <person name="Paul Ross R."/>
            <person name="Yang R."/>
            <person name="Briner A.E."/>
            <person name="Felis G.E."/>
            <person name="de Vos W.M."/>
            <person name="Barrangou R."/>
            <person name="Klaenhammer T.R."/>
            <person name="Caufield P.W."/>
            <person name="Cui Y."/>
            <person name="Zhang H."/>
            <person name="O'Toole P.W."/>
        </authorList>
    </citation>
    <scope>NUCLEOTIDE SEQUENCE [LARGE SCALE GENOMIC DNA]</scope>
    <source>
        <strain evidence="5 6">DSM 14340</strain>
    </source>
</reference>
<comment type="caution">
    <text evidence="5">The sequence shown here is derived from an EMBL/GenBank/DDBJ whole genome shotgun (WGS) entry which is preliminary data.</text>
</comment>
<evidence type="ECO:0000256" key="4">
    <source>
        <dbReference type="NCBIfam" id="TIGR00152"/>
    </source>
</evidence>
<name>A0A0R1S3S5_9LACO</name>
<keyword evidence="3" id="KW-0808">Transferase</keyword>
<organism evidence="5 6">
    <name type="scientific">Latilactobacillus fuchuensis DSM 14340 = JCM 11249</name>
    <dbReference type="NCBI Taxonomy" id="1423747"/>
    <lineage>
        <taxon>Bacteria</taxon>
        <taxon>Bacillati</taxon>
        <taxon>Bacillota</taxon>
        <taxon>Bacilli</taxon>
        <taxon>Lactobacillales</taxon>
        <taxon>Lactobacillaceae</taxon>
        <taxon>Latilactobacillus</taxon>
    </lineage>
</organism>
<accession>A0A0R1S3S5</accession>
<dbReference type="PANTHER" id="PTHR10695:SF46">
    <property type="entry name" value="BIFUNCTIONAL COENZYME A SYNTHASE-RELATED"/>
    <property type="match status" value="1"/>
</dbReference>
<dbReference type="RefSeq" id="WP_056950176.1">
    <property type="nucleotide sequence ID" value="NZ_AZEX01000020.1"/>
</dbReference>
<dbReference type="InterPro" id="IPR027417">
    <property type="entry name" value="P-loop_NTPase"/>
</dbReference>
<dbReference type="CDD" id="cd02022">
    <property type="entry name" value="DPCK"/>
    <property type="match status" value="1"/>
</dbReference>
<dbReference type="GO" id="GO:0015937">
    <property type="term" value="P:coenzyme A biosynthetic process"/>
    <property type="evidence" value="ECO:0007669"/>
    <property type="project" value="UniProtKB-UniRule"/>
</dbReference>
<proteinExistence type="inferred from homology"/>
<comment type="catalytic activity">
    <reaction evidence="3">
        <text>3'-dephospho-CoA + ATP = ADP + CoA + H(+)</text>
        <dbReference type="Rhea" id="RHEA:18245"/>
        <dbReference type="ChEBI" id="CHEBI:15378"/>
        <dbReference type="ChEBI" id="CHEBI:30616"/>
        <dbReference type="ChEBI" id="CHEBI:57287"/>
        <dbReference type="ChEBI" id="CHEBI:57328"/>
        <dbReference type="ChEBI" id="CHEBI:456216"/>
        <dbReference type="EC" id="2.7.1.24"/>
    </reaction>
</comment>
<gene>
    <name evidence="3" type="primary">coaE</name>
    <name evidence="5" type="ORF">FC69_GL000766</name>
</gene>
<dbReference type="GO" id="GO:0005737">
    <property type="term" value="C:cytoplasm"/>
    <property type="evidence" value="ECO:0007669"/>
    <property type="project" value="UniProtKB-SubCell"/>
</dbReference>
<dbReference type="EMBL" id="AZEX01000020">
    <property type="protein sequence ID" value="KRL61362.1"/>
    <property type="molecule type" value="Genomic_DNA"/>
</dbReference>
<dbReference type="SUPFAM" id="SSF52540">
    <property type="entry name" value="P-loop containing nucleoside triphosphate hydrolases"/>
    <property type="match status" value="1"/>
</dbReference>
<dbReference type="PATRIC" id="fig|1423747.3.peg.781"/>
<dbReference type="InterPro" id="IPR001977">
    <property type="entry name" value="Depp_CoAkinase"/>
</dbReference>
<dbReference type="EC" id="2.7.1.24" evidence="3 4"/>
<dbReference type="NCBIfam" id="TIGR00152">
    <property type="entry name" value="dephospho-CoA kinase"/>
    <property type="match status" value="1"/>
</dbReference>
<dbReference type="OrthoDB" id="9812943at2"/>
<keyword evidence="3" id="KW-0173">Coenzyme A biosynthesis</keyword>
<feature type="binding site" evidence="3">
    <location>
        <begin position="12"/>
        <end position="17"/>
    </location>
    <ligand>
        <name>ATP</name>
        <dbReference type="ChEBI" id="CHEBI:30616"/>
    </ligand>
</feature>
<dbReference type="GO" id="GO:0004140">
    <property type="term" value="F:dephospho-CoA kinase activity"/>
    <property type="evidence" value="ECO:0007669"/>
    <property type="project" value="UniProtKB-UniRule"/>
</dbReference>
<dbReference type="AlphaFoldDB" id="A0A0R1S3S5"/>
<comment type="similarity">
    <text evidence="3">Belongs to the CoaE family.</text>
</comment>
<dbReference type="PANTHER" id="PTHR10695">
    <property type="entry name" value="DEPHOSPHO-COA KINASE-RELATED"/>
    <property type="match status" value="1"/>
</dbReference>
<sequence length="195" mass="20682">MTYFLGLTGGIATGKSAASTLFKTLGVPVIDADQVAHQVMAENQTVKEQIAATFGDSLVIDGQVDRHKLGQLVFGQPTALAQLNAITAPVIRQALIAQMAAIKQASVVVVDIPLLYEQGYAELFDGVAVVAVSHATQLARLMARNQLTAEAAELRIASQLPLAEKRAQADYILENEGSLATLQAQIDSLLTKITD</sequence>
<evidence type="ECO:0000256" key="3">
    <source>
        <dbReference type="HAMAP-Rule" id="MF_00376"/>
    </source>
</evidence>
<keyword evidence="3" id="KW-0418">Kinase</keyword>
<keyword evidence="2 3" id="KW-0067">ATP-binding</keyword>
<comment type="function">
    <text evidence="3">Catalyzes the phosphorylation of the 3'-hydroxyl group of dephosphocoenzyme A to form coenzyme A.</text>
</comment>
<protein>
    <recommendedName>
        <fullName evidence="3 4">Dephospho-CoA kinase</fullName>
        <ecNumber evidence="3 4">2.7.1.24</ecNumber>
    </recommendedName>
    <alternativeName>
        <fullName evidence="3">Dephosphocoenzyme A kinase</fullName>
    </alternativeName>
</protein>
<dbReference type="STRING" id="1423747.FC69_GL000766"/>
<evidence type="ECO:0000256" key="1">
    <source>
        <dbReference type="ARBA" id="ARBA00022741"/>
    </source>
</evidence>
<dbReference type="eggNOG" id="COG0237">
    <property type="taxonomic scope" value="Bacteria"/>
</dbReference>
<evidence type="ECO:0000256" key="2">
    <source>
        <dbReference type="ARBA" id="ARBA00022840"/>
    </source>
</evidence>